<proteinExistence type="predicted"/>
<dbReference type="EMBL" id="LJZO01000085">
    <property type="protein sequence ID" value="ROV87371.1"/>
    <property type="molecule type" value="Genomic_DNA"/>
</dbReference>
<evidence type="ECO:0000313" key="2">
    <source>
        <dbReference type="Proteomes" id="UP000284375"/>
    </source>
</evidence>
<comment type="caution">
    <text evidence="1">The sequence shown here is derived from an EMBL/GenBank/DDBJ whole genome shotgun (WGS) entry which is preliminary data.</text>
</comment>
<keyword evidence="2" id="KW-1185">Reference proteome</keyword>
<organism evidence="1 2">
    <name type="scientific">Cytospora chrysosperma</name>
    <name type="common">Cytospora canker fungus</name>
    <name type="synonym">Sphaeria chrysosperma</name>
    <dbReference type="NCBI Taxonomy" id="252740"/>
    <lineage>
        <taxon>Eukaryota</taxon>
        <taxon>Fungi</taxon>
        <taxon>Dikarya</taxon>
        <taxon>Ascomycota</taxon>
        <taxon>Pezizomycotina</taxon>
        <taxon>Sordariomycetes</taxon>
        <taxon>Sordariomycetidae</taxon>
        <taxon>Diaporthales</taxon>
        <taxon>Cytosporaceae</taxon>
        <taxon>Cytospora</taxon>
    </lineage>
</organism>
<dbReference type="OrthoDB" id="10505697at2759"/>
<sequence>MAEVEPEGASLTARYQALNSALLSHLDRAEDTFQYQHSLRDTVREWLGIAKDPRFPAGVHYLLERHPETLEINLSRAAMATVVHVLHRIASDEDIEVFLTVLDYGKKTRGKPRQEARLVHMADYHRNDIHEYFATDKQEVLQNATAFFNYGNCVEPCIPPTQDRLIGVAILPTSRLLDRRDSNPRQTEHDRLRLQENMMCYLADRVLDKTDVVAATSVLDNYVDGLAVSNPANPTPFRWPRRPLEKTLLNAITAGHLSLFARRAASVCYEPSPQLFEDIVDELKSYPPLDSDLDFVDRGLDVLLSRVKLANLLPALRCLTLFNYEMDDPEWVNYADKWVDDNFVESRCKSGVWFHREDAAAFLDVCTFSPEVDPDNVICGLMQHQLQNTAFCLALIAKLMEASTDRRLGTAHLPRTWSYFEGYFLGSLHVRDMVKQGSCSKKALPRFPRASSWNNRPLPSQPMDPAIPTLVGEIQSRLSQKPAGWPPGASVRFNAWLENCLSDEGTDNGGFTIFWLSLLRDLSLRHDRSFWESLLQVGRPWYGSFFRAVLLKYLQVGVGQEPRRCDFSRPGFSPQERDGCTSCRVLSRFLVDRSRVRAIFPVVLEHPPTTSRSRSSGYALQQNALSHMLPLLAARKRNCAFHLKDSTCGGTVLCVEKRDGSRHWEDWCRRRDDAAKEMARFDQDTMRLILGEKDYKALVGMEIAKRANREEWERELGISVQGKADKTAPRRRFHDDPEDIRMLQWDSEMDGFVEVDDIEQDDWW</sequence>
<accession>A0A423V947</accession>
<dbReference type="AlphaFoldDB" id="A0A423V947"/>
<name>A0A423V947_CYTCH</name>
<evidence type="ECO:0000313" key="1">
    <source>
        <dbReference type="EMBL" id="ROV87371.1"/>
    </source>
</evidence>
<protein>
    <submittedName>
        <fullName evidence="1">Uncharacterized protein</fullName>
    </submittedName>
</protein>
<gene>
    <name evidence="1" type="ORF">VSDG_09871</name>
</gene>
<reference evidence="1 2" key="1">
    <citation type="submission" date="2015-09" db="EMBL/GenBank/DDBJ databases">
        <title>Host preference determinants of Valsa canker pathogens revealed by comparative genomics.</title>
        <authorList>
            <person name="Yin Z."/>
            <person name="Huang L."/>
        </authorList>
    </citation>
    <scope>NUCLEOTIDE SEQUENCE [LARGE SCALE GENOMIC DNA]</scope>
    <source>
        <strain evidence="1 2">YSFL</strain>
    </source>
</reference>
<dbReference type="Proteomes" id="UP000284375">
    <property type="component" value="Unassembled WGS sequence"/>
</dbReference>